<sequence length="365" mass="39803">MGFWPRLLLLLFIFIPASKATETGVLQVYVRDGCPHCAEAKKYLPRIAAQRPHLKIVYRSLDQDSGARGELISLSQRHGIWPPGVPTFAMHDKVLVGFNDAETSGPVLLAFIDDAVSASQAVRAGWFGDISVERLGLPLFTLALGLLDGFNPCAMWVLLFLLSLLIRLQNRQRMAVVAGAFVLVSGAVYYAFMAAWLNVFLLMGMSNPVRWTLAGLAVVIGAVNVKDYFAFKQGVSFSIPEAAKPGLYARMRQLLQTEALAASLISVTVLAVLVNFIELLCTAGLPAIYTAVLSQQGLSMPQYYAYLLLYIVGYIADDSLMVAIAVATLGSRKLTEQSGRWLKLLSGTVMLGLAAAMLLRPDWLM</sequence>
<evidence type="ECO:0000313" key="4">
    <source>
        <dbReference type="Proteomes" id="UP001524586"/>
    </source>
</evidence>
<accession>A0ABT1U488</accession>
<proteinExistence type="predicted"/>
<dbReference type="InterPro" id="IPR036249">
    <property type="entry name" value="Thioredoxin-like_sf"/>
</dbReference>
<feature type="chain" id="PRO_5047411099" evidence="2">
    <location>
        <begin position="21"/>
        <end position="365"/>
    </location>
</feature>
<dbReference type="EMBL" id="JANIBK010000026">
    <property type="protein sequence ID" value="MCQ8128239.1"/>
    <property type="molecule type" value="Genomic_DNA"/>
</dbReference>
<evidence type="ECO:0000256" key="2">
    <source>
        <dbReference type="SAM" id="SignalP"/>
    </source>
</evidence>
<feature type="transmembrane region" description="Helical" evidence="1">
    <location>
        <begin position="209"/>
        <end position="229"/>
    </location>
</feature>
<evidence type="ECO:0000313" key="3">
    <source>
        <dbReference type="EMBL" id="MCQ8128239.1"/>
    </source>
</evidence>
<keyword evidence="1" id="KW-1133">Transmembrane helix</keyword>
<protein>
    <submittedName>
        <fullName evidence="3">NrdH-redoxin</fullName>
    </submittedName>
</protein>
<keyword evidence="2" id="KW-0732">Signal</keyword>
<keyword evidence="1" id="KW-0472">Membrane</keyword>
<dbReference type="SUPFAM" id="SSF52833">
    <property type="entry name" value="Thioredoxin-like"/>
    <property type="match status" value="1"/>
</dbReference>
<keyword evidence="4" id="KW-1185">Reference proteome</keyword>
<feature type="transmembrane region" description="Helical" evidence="1">
    <location>
        <begin position="341"/>
        <end position="359"/>
    </location>
</feature>
<feature type="transmembrane region" description="Helical" evidence="1">
    <location>
        <begin position="304"/>
        <end position="329"/>
    </location>
</feature>
<evidence type="ECO:0000256" key="1">
    <source>
        <dbReference type="SAM" id="Phobius"/>
    </source>
</evidence>
<organism evidence="3 4">
    <name type="scientific">Methylomonas rivi</name>
    <dbReference type="NCBI Taxonomy" id="2952226"/>
    <lineage>
        <taxon>Bacteria</taxon>
        <taxon>Pseudomonadati</taxon>
        <taxon>Pseudomonadota</taxon>
        <taxon>Gammaproteobacteria</taxon>
        <taxon>Methylococcales</taxon>
        <taxon>Methylococcaceae</taxon>
        <taxon>Methylomonas</taxon>
    </lineage>
</organism>
<reference evidence="3 4" key="1">
    <citation type="submission" date="2022-07" db="EMBL/GenBank/DDBJ databases">
        <title>Methylomonas rivi sp. nov., Methylomonas rosea sp. nov., Methylomonas aureus sp. nov. and Methylomonas subterranea sp. nov., four novel methanotrophs isolated from a freshwater creek and the deep terrestrial subsurface.</title>
        <authorList>
            <person name="Abin C."/>
            <person name="Sankaranarayanan K."/>
            <person name="Garner C."/>
            <person name="Sindelar R."/>
            <person name="Kotary K."/>
            <person name="Garner R."/>
            <person name="Barclay S."/>
            <person name="Lawson P."/>
            <person name="Krumholz L."/>
        </authorList>
    </citation>
    <scope>NUCLEOTIDE SEQUENCE [LARGE SCALE GENOMIC DNA]</scope>
    <source>
        <strain evidence="3 4">WSC-6</strain>
    </source>
</reference>
<dbReference type="Gene3D" id="3.40.30.10">
    <property type="entry name" value="Glutaredoxin"/>
    <property type="match status" value="1"/>
</dbReference>
<comment type="caution">
    <text evidence="3">The sequence shown here is derived from an EMBL/GenBank/DDBJ whole genome shotgun (WGS) entry which is preliminary data.</text>
</comment>
<name>A0ABT1U488_9GAMM</name>
<dbReference type="Proteomes" id="UP001524586">
    <property type="component" value="Unassembled WGS sequence"/>
</dbReference>
<feature type="transmembrane region" description="Helical" evidence="1">
    <location>
        <begin position="174"/>
        <end position="197"/>
    </location>
</feature>
<dbReference type="InterPro" id="IPR011767">
    <property type="entry name" value="GLR_AS"/>
</dbReference>
<feature type="transmembrane region" description="Helical" evidence="1">
    <location>
        <begin position="139"/>
        <end position="162"/>
    </location>
</feature>
<dbReference type="RefSeq" id="WP_256614617.1">
    <property type="nucleotide sequence ID" value="NZ_JANIBK010000026.1"/>
</dbReference>
<dbReference type="PROSITE" id="PS00195">
    <property type="entry name" value="GLUTAREDOXIN_1"/>
    <property type="match status" value="1"/>
</dbReference>
<feature type="signal peptide" evidence="2">
    <location>
        <begin position="1"/>
        <end position="20"/>
    </location>
</feature>
<feature type="transmembrane region" description="Helical" evidence="1">
    <location>
        <begin position="259"/>
        <end position="292"/>
    </location>
</feature>
<gene>
    <name evidence="3" type="ORF">NP596_07180</name>
</gene>
<keyword evidence="1" id="KW-0812">Transmembrane</keyword>